<protein>
    <submittedName>
        <fullName evidence="1">Uncharacterized protein</fullName>
    </submittedName>
</protein>
<feature type="non-terminal residue" evidence="1">
    <location>
        <position position="31"/>
    </location>
</feature>
<sequence length="31" mass="3615">MSHNLPKKYNELLDIVALNESQRKKSLKGIF</sequence>
<gene>
    <name evidence="1" type="ORF">EZS27_036468</name>
</gene>
<dbReference type="EMBL" id="SNRY01006421">
    <property type="protein sequence ID" value="KAA6312629.1"/>
    <property type="molecule type" value="Genomic_DNA"/>
</dbReference>
<evidence type="ECO:0000313" key="1">
    <source>
        <dbReference type="EMBL" id="KAA6312629.1"/>
    </source>
</evidence>
<dbReference type="AlphaFoldDB" id="A0A5J4PVC3"/>
<proteinExistence type="predicted"/>
<organism evidence="1">
    <name type="scientific">termite gut metagenome</name>
    <dbReference type="NCBI Taxonomy" id="433724"/>
    <lineage>
        <taxon>unclassified sequences</taxon>
        <taxon>metagenomes</taxon>
        <taxon>organismal metagenomes</taxon>
    </lineage>
</organism>
<reference evidence="1" key="1">
    <citation type="submission" date="2019-03" db="EMBL/GenBank/DDBJ databases">
        <title>Single cell metagenomics reveals metabolic interactions within the superorganism composed of flagellate Streblomastix strix and complex community of Bacteroidetes bacteria on its surface.</title>
        <authorList>
            <person name="Treitli S.C."/>
            <person name="Kolisko M."/>
            <person name="Husnik F."/>
            <person name="Keeling P."/>
            <person name="Hampl V."/>
        </authorList>
    </citation>
    <scope>NUCLEOTIDE SEQUENCE</scope>
    <source>
        <strain evidence="1">STM</strain>
    </source>
</reference>
<name>A0A5J4PVC3_9ZZZZ</name>
<accession>A0A5J4PVC3</accession>
<comment type="caution">
    <text evidence="1">The sequence shown here is derived from an EMBL/GenBank/DDBJ whole genome shotgun (WGS) entry which is preliminary data.</text>
</comment>